<dbReference type="GO" id="GO:0004843">
    <property type="term" value="F:cysteine-type deubiquitinase activity"/>
    <property type="evidence" value="ECO:0007669"/>
    <property type="project" value="UniProtKB-EC"/>
</dbReference>
<dbReference type="PANTHER" id="PTHR24006:SF687">
    <property type="entry name" value="UBIQUITIN CARBOXYL-TERMINAL HYDROLASE 10"/>
    <property type="match status" value="1"/>
</dbReference>
<dbReference type="InterPro" id="IPR001394">
    <property type="entry name" value="Peptidase_C19_UCH"/>
</dbReference>
<dbReference type="InterPro" id="IPR050164">
    <property type="entry name" value="Peptidase_C19"/>
</dbReference>
<protein>
    <recommendedName>
        <fullName evidence="2">ubiquitinyl hydrolase 1</fullName>
        <ecNumber evidence="2">3.4.19.12</ecNumber>
    </recommendedName>
</protein>
<dbReference type="EC" id="3.4.19.12" evidence="2"/>
<evidence type="ECO:0000259" key="8">
    <source>
        <dbReference type="PROSITE" id="PS50235"/>
    </source>
</evidence>
<evidence type="ECO:0000256" key="6">
    <source>
        <dbReference type="ARBA" id="ARBA00022807"/>
    </source>
</evidence>
<dbReference type="GO" id="GO:0006508">
    <property type="term" value="P:proteolysis"/>
    <property type="evidence" value="ECO:0007669"/>
    <property type="project" value="UniProtKB-KW"/>
</dbReference>
<keyword evidence="3" id="KW-0645">Protease</keyword>
<dbReference type="OrthoDB" id="429671at2759"/>
<evidence type="ECO:0000313" key="9">
    <source>
        <dbReference type="EMBL" id="RKP27655.1"/>
    </source>
</evidence>
<dbReference type="InterPro" id="IPR018200">
    <property type="entry name" value="USP_CS"/>
</dbReference>
<evidence type="ECO:0000256" key="5">
    <source>
        <dbReference type="ARBA" id="ARBA00022801"/>
    </source>
</evidence>
<dbReference type="CDD" id="cd02257">
    <property type="entry name" value="Peptidase_C19"/>
    <property type="match status" value="1"/>
</dbReference>
<accession>A0A4P9Z579</accession>
<feature type="domain" description="USP" evidence="8">
    <location>
        <begin position="60"/>
        <end position="423"/>
    </location>
</feature>
<proteinExistence type="predicted"/>
<dbReference type="AlphaFoldDB" id="A0A4P9Z579"/>
<dbReference type="InterPro" id="IPR038765">
    <property type="entry name" value="Papain-like_cys_pep_sf"/>
</dbReference>
<dbReference type="PROSITE" id="PS00973">
    <property type="entry name" value="USP_2"/>
    <property type="match status" value="1"/>
</dbReference>
<dbReference type="PROSITE" id="PS50235">
    <property type="entry name" value="USP_3"/>
    <property type="match status" value="1"/>
</dbReference>
<dbReference type="Gene3D" id="3.90.70.10">
    <property type="entry name" value="Cysteine proteinases"/>
    <property type="match status" value="1"/>
</dbReference>
<organism evidence="9 10">
    <name type="scientific">Syncephalis pseudoplumigaleata</name>
    <dbReference type="NCBI Taxonomy" id="1712513"/>
    <lineage>
        <taxon>Eukaryota</taxon>
        <taxon>Fungi</taxon>
        <taxon>Fungi incertae sedis</taxon>
        <taxon>Zoopagomycota</taxon>
        <taxon>Zoopagomycotina</taxon>
        <taxon>Zoopagomycetes</taxon>
        <taxon>Zoopagales</taxon>
        <taxon>Piptocephalidaceae</taxon>
        <taxon>Syncephalis</taxon>
    </lineage>
</organism>
<dbReference type="InterPro" id="IPR028889">
    <property type="entry name" value="USP"/>
</dbReference>
<feature type="non-terminal residue" evidence="9">
    <location>
        <position position="427"/>
    </location>
</feature>
<dbReference type="EMBL" id="KZ989173">
    <property type="protein sequence ID" value="RKP27655.1"/>
    <property type="molecule type" value="Genomic_DNA"/>
</dbReference>
<dbReference type="GO" id="GO:0016579">
    <property type="term" value="P:protein deubiquitination"/>
    <property type="evidence" value="ECO:0007669"/>
    <property type="project" value="InterPro"/>
</dbReference>
<gene>
    <name evidence="9" type="ORF">SYNPS1DRAFT_20874</name>
</gene>
<keyword evidence="5" id="KW-0378">Hydrolase</keyword>
<dbReference type="Proteomes" id="UP000278143">
    <property type="component" value="Unassembled WGS sequence"/>
</dbReference>
<keyword evidence="6" id="KW-0788">Thiol protease</keyword>
<keyword evidence="10" id="KW-1185">Reference proteome</keyword>
<dbReference type="SUPFAM" id="SSF54001">
    <property type="entry name" value="Cysteine proteinases"/>
    <property type="match status" value="1"/>
</dbReference>
<evidence type="ECO:0000256" key="2">
    <source>
        <dbReference type="ARBA" id="ARBA00012759"/>
    </source>
</evidence>
<dbReference type="PANTHER" id="PTHR24006">
    <property type="entry name" value="UBIQUITIN CARBOXYL-TERMINAL HYDROLASE"/>
    <property type="match status" value="1"/>
</dbReference>
<dbReference type="GO" id="GO:0005634">
    <property type="term" value="C:nucleus"/>
    <property type="evidence" value="ECO:0007669"/>
    <property type="project" value="TreeGrafter"/>
</dbReference>
<evidence type="ECO:0000313" key="10">
    <source>
        <dbReference type="Proteomes" id="UP000278143"/>
    </source>
</evidence>
<feature type="region of interest" description="Disordered" evidence="7">
    <location>
        <begin position="172"/>
        <end position="196"/>
    </location>
</feature>
<dbReference type="Pfam" id="PF00443">
    <property type="entry name" value="UCH"/>
    <property type="match status" value="1"/>
</dbReference>
<name>A0A4P9Z579_9FUNG</name>
<reference evidence="10" key="1">
    <citation type="journal article" date="2018" name="Nat. Microbiol.">
        <title>Leveraging single-cell genomics to expand the fungal tree of life.</title>
        <authorList>
            <person name="Ahrendt S.R."/>
            <person name="Quandt C.A."/>
            <person name="Ciobanu D."/>
            <person name="Clum A."/>
            <person name="Salamov A."/>
            <person name="Andreopoulos B."/>
            <person name="Cheng J.F."/>
            <person name="Woyke T."/>
            <person name="Pelin A."/>
            <person name="Henrissat B."/>
            <person name="Reynolds N.K."/>
            <person name="Benny G.L."/>
            <person name="Smith M.E."/>
            <person name="James T.Y."/>
            <person name="Grigoriev I.V."/>
        </authorList>
    </citation>
    <scope>NUCLEOTIDE SEQUENCE [LARGE SCALE GENOMIC DNA]</scope>
    <source>
        <strain evidence="10">Benny S71-1</strain>
    </source>
</reference>
<evidence type="ECO:0000256" key="1">
    <source>
        <dbReference type="ARBA" id="ARBA00000707"/>
    </source>
</evidence>
<dbReference type="GO" id="GO:0005829">
    <property type="term" value="C:cytosol"/>
    <property type="evidence" value="ECO:0007669"/>
    <property type="project" value="TreeGrafter"/>
</dbReference>
<evidence type="ECO:0000256" key="4">
    <source>
        <dbReference type="ARBA" id="ARBA00022786"/>
    </source>
</evidence>
<evidence type="ECO:0000256" key="7">
    <source>
        <dbReference type="SAM" id="MobiDB-lite"/>
    </source>
</evidence>
<evidence type="ECO:0000256" key="3">
    <source>
        <dbReference type="ARBA" id="ARBA00022670"/>
    </source>
</evidence>
<keyword evidence="4" id="KW-0833">Ubl conjugation pathway</keyword>
<sequence>MASAKDKPVKPTVAEAAPAPAATTWAQLAKKNIKQTQPSAAGTGTANYTLSFHVPLIQPRGMLNSNNTCYMNAILQPLAHCPPFYNLFNTIGQRVAFSFNSETPLVESMVMFVKEFQELAAIKELDPFTPEYVYETLRQLKKFDSLRGRQEDADEFLGSLLDTLHEEFDQARRKHQEAMEKQQNGTKSGRHEADGDDTWLEVGKKQKTCQTRTMDMNESPISRMFWGKIRSVVKRPGSRDSATLEPFRSLHLDISSPHIHSVEDALLQLAAIEELDISTSTHAHENQLQDLPPMLVLHIKRFHYDPELGTQKLRRRIAYEMMAPSRRDKPPTYLLVGVVYHHGQYTAGGHYTCDVRRQDGQWIRINDTVIEPISESDVCVGAATPSSSMGAAEVPSLVHGQGEWDGWSRTTEGDAYLLFYMDASLYT</sequence>
<comment type="catalytic activity">
    <reaction evidence="1">
        <text>Thiol-dependent hydrolysis of ester, thioester, amide, peptide and isopeptide bonds formed by the C-terminal Gly of ubiquitin (a 76-residue protein attached to proteins as an intracellular targeting signal).</text>
        <dbReference type="EC" id="3.4.19.12"/>
    </reaction>
</comment>